<dbReference type="EMBL" id="JBHRYD010000007">
    <property type="protein sequence ID" value="MFC3704931.1"/>
    <property type="molecule type" value="Genomic_DNA"/>
</dbReference>
<keyword evidence="3" id="KW-1185">Reference proteome</keyword>
<comment type="caution">
    <text evidence="2">The sequence shown here is derived from an EMBL/GenBank/DDBJ whole genome shotgun (WGS) entry which is preliminary data.</text>
</comment>
<sequence>MFETIGRRFRAWRLFSVTYRRLVLLDDRLLADIGAERAAIAEFIAGKLEGQQKD</sequence>
<organism evidence="2 3">
    <name type="scientific">Devosia honganensis</name>
    <dbReference type="NCBI Taxonomy" id="1610527"/>
    <lineage>
        <taxon>Bacteria</taxon>
        <taxon>Pseudomonadati</taxon>
        <taxon>Pseudomonadota</taxon>
        <taxon>Alphaproteobacteria</taxon>
        <taxon>Hyphomicrobiales</taxon>
        <taxon>Devosiaceae</taxon>
        <taxon>Devosia</taxon>
    </lineage>
</organism>
<evidence type="ECO:0000313" key="2">
    <source>
        <dbReference type="EMBL" id="MFC3704931.1"/>
    </source>
</evidence>
<dbReference type="Proteomes" id="UP001595613">
    <property type="component" value="Unassembled WGS sequence"/>
</dbReference>
<evidence type="ECO:0000313" key="3">
    <source>
        <dbReference type="Proteomes" id="UP001595613"/>
    </source>
</evidence>
<dbReference type="InterPro" id="IPR009506">
    <property type="entry name" value="YjiS-like"/>
</dbReference>
<dbReference type="Pfam" id="PF06568">
    <property type="entry name" value="YjiS-like"/>
    <property type="match status" value="1"/>
</dbReference>
<accession>A0ABV7X030</accession>
<dbReference type="RefSeq" id="WP_380096665.1">
    <property type="nucleotide sequence ID" value="NZ_JBHRYD010000007.1"/>
</dbReference>
<name>A0ABV7X030_9HYPH</name>
<gene>
    <name evidence="2" type="ORF">ACFOOL_09190</name>
</gene>
<reference evidence="3" key="1">
    <citation type="journal article" date="2019" name="Int. J. Syst. Evol. Microbiol.">
        <title>The Global Catalogue of Microorganisms (GCM) 10K type strain sequencing project: providing services to taxonomists for standard genome sequencing and annotation.</title>
        <authorList>
            <consortium name="The Broad Institute Genomics Platform"/>
            <consortium name="The Broad Institute Genome Sequencing Center for Infectious Disease"/>
            <person name="Wu L."/>
            <person name="Ma J."/>
        </authorList>
    </citation>
    <scope>NUCLEOTIDE SEQUENCE [LARGE SCALE GENOMIC DNA]</scope>
    <source>
        <strain evidence="3">KCTC 42281</strain>
    </source>
</reference>
<proteinExistence type="predicted"/>
<feature type="domain" description="YjiS-like" evidence="1">
    <location>
        <begin position="7"/>
        <end position="40"/>
    </location>
</feature>
<protein>
    <submittedName>
        <fullName evidence="2">DUF1127 domain-containing protein</fullName>
    </submittedName>
</protein>
<evidence type="ECO:0000259" key="1">
    <source>
        <dbReference type="Pfam" id="PF06568"/>
    </source>
</evidence>